<dbReference type="Pfam" id="PF00528">
    <property type="entry name" value="BPD_transp_1"/>
    <property type="match status" value="1"/>
</dbReference>
<feature type="transmembrane region" description="Helical" evidence="5">
    <location>
        <begin position="90"/>
        <end position="117"/>
    </location>
</feature>
<dbReference type="Gene3D" id="1.10.3720.10">
    <property type="entry name" value="MetI-like"/>
    <property type="match status" value="1"/>
</dbReference>
<dbReference type="CDD" id="cd06261">
    <property type="entry name" value="TM_PBP2"/>
    <property type="match status" value="1"/>
</dbReference>
<evidence type="ECO:0000256" key="4">
    <source>
        <dbReference type="ARBA" id="ARBA00023136"/>
    </source>
</evidence>
<dbReference type="SUPFAM" id="SSF161098">
    <property type="entry name" value="MetI-like"/>
    <property type="match status" value="1"/>
</dbReference>
<feature type="transmembrane region" description="Helical" evidence="5">
    <location>
        <begin position="64"/>
        <end position="84"/>
    </location>
</feature>
<feature type="domain" description="ABC transmembrane type-1" evidence="6">
    <location>
        <begin position="25"/>
        <end position="221"/>
    </location>
</feature>
<dbReference type="InterPro" id="IPR035906">
    <property type="entry name" value="MetI-like_sf"/>
</dbReference>
<dbReference type="STRING" id="1121455.SAMN02745728_00466"/>
<dbReference type="PANTHER" id="PTHR43632">
    <property type="entry name" value="PERMEASE COMPONENT OF TUNGSTATE ABC TRANSPORTER"/>
    <property type="match status" value="1"/>
</dbReference>
<keyword evidence="2 5" id="KW-0812">Transmembrane</keyword>
<comment type="subcellular location">
    <subcellularLocation>
        <location evidence="1 5">Cell membrane</location>
        <topology evidence="1 5">Multi-pass membrane protein</topology>
    </subcellularLocation>
</comment>
<dbReference type="AlphaFoldDB" id="A0A1M7S690"/>
<feature type="transmembrane region" description="Helical" evidence="5">
    <location>
        <begin position="155"/>
        <end position="180"/>
    </location>
</feature>
<accession>A0A1M7S690</accession>
<evidence type="ECO:0000256" key="5">
    <source>
        <dbReference type="RuleBase" id="RU363032"/>
    </source>
</evidence>
<dbReference type="GO" id="GO:0005886">
    <property type="term" value="C:plasma membrane"/>
    <property type="evidence" value="ECO:0007669"/>
    <property type="project" value="UniProtKB-SubCell"/>
</dbReference>
<dbReference type="OrthoDB" id="9781724at2"/>
<dbReference type="Proteomes" id="UP000186469">
    <property type="component" value="Unassembled WGS sequence"/>
</dbReference>
<dbReference type="InterPro" id="IPR049783">
    <property type="entry name" value="ABC_perm_TupB-like"/>
</dbReference>
<dbReference type="RefSeq" id="WP_072696146.1">
    <property type="nucleotide sequence ID" value="NZ_FRDI01000003.1"/>
</dbReference>
<keyword evidence="3 5" id="KW-1133">Transmembrane helix</keyword>
<feature type="transmembrane region" description="Helical" evidence="5">
    <location>
        <begin position="34"/>
        <end position="52"/>
    </location>
</feature>
<evidence type="ECO:0000256" key="3">
    <source>
        <dbReference type="ARBA" id="ARBA00022989"/>
    </source>
</evidence>
<sequence length="234" mass="25251">MTYSETFIKAFTLIFSLEPETASAIIATLFSSSLAMLICTLLGLPLGFLLGFYNFKAKRTVKALVNTLLSFPTVVTGLIVYMLLSNAGPLAALNLLFTVYGVSIGLAILGLPLIVSLTANAVETADSRLRLTILTLGANPTQTLFTYIWELRFNLTMVLIATFGRLISEVGIAMMVGGNIKWHTRTMTTAIALETGKGDFATALALGIVLLFIALIINIAISLLQLKDKEQIKI</sequence>
<proteinExistence type="inferred from homology"/>
<evidence type="ECO:0000313" key="8">
    <source>
        <dbReference type="Proteomes" id="UP000186469"/>
    </source>
</evidence>
<dbReference type="PANTHER" id="PTHR43632:SF1">
    <property type="entry name" value="PERMEASE COMPONENT OF TUNGSTATE ABC TRANSPORTER"/>
    <property type="match status" value="1"/>
</dbReference>
<keyword evidence="4 5" id="KW-0472">Membrane</keyword>
<evidence type="ECO:0000256" key="1">
    <source>
        <dbReference type="ARBA" id="ARBA00004651"/>
    </source>
</evidence>
<organism evidence="7 8">
    <name type="scientific">Desulfovibrio litoralis DSM 11393</name>
    <dbReference type="NCBI Taxonomy" id="1121455"/>
    <lineage>
        <taxon>Bacteria</taxon>
        <taxon>Pseudomonadati</taxon>
        <taxon>Thermodesulfobacteriota</taxon>
        <taxon>Desulfovibrionia</taxon>
        <taxon>Desulfovibrionales</taxon>
        <taxon>Desulfovibrionaceae</taxon>
        <taxon>Desulfovibrio</taxon>
    </lineage>
</organism>
<keyword evidence="8" id="KW-1185">Reference proteome</keyword>
<keyword evidence="5" id="KW-0813">Transport</keyword>
<name>A0A1M7S690_9BACT</name>
<evidence type="ECO:0000256" key="2">
    <source>
        <dbReference type="ARBA" id="ARBA00022692"/>
    </source>
</evidence>
<reference evidence="7 8" key="1">
    <citation type="submission" date="2016-12" db="EMBL/GenBank/DDBJ databases">
        <authorList>
            <person name="Song W.-J."/>
            <person name="Kurnit D.M."/>
        </authorList>
    </citation>
    <scope>NUCLEOTIDE SEQUENCE [LARGE SCALE GENOMIC DNA]</scope>
    <source>
        <strain evidence="7 8">DSM 11393</strain>
    </source>
</reference>
<comment type="similarity">
    <text evidence="5">Belongs to the binding-protein-dependent transport system permease family.</text>
</comment>
<dbReference type="InterPro" id="IPR000515">
    <property type="entry name" value="MetI-like"/>
</dbReference>
<protein>
    <submittedName>
        <fullName evidence="7">Tungstate transport system permease protein</fullName>
    </submittedName>
</protein>
<gene>
    <name evidence="7" type="ORF">SAMN02745728_00466</name>
</gene>
<dbReference type="NCBIfam" id="NF038017">
    <property type="entry name" value="ABC_perm1"/>
    <property type="match status" value="1"/>
</dbReference>
<dbReference type="GO" id="GO:0055085">
    <property type="term" value="P:transmembrane transport"/>
    <property type="evidence" value="ECO:0007669"/>
    <property type="project" value="InterPro"/>
</dbReference>
<evidence type="ECO:0000259" key="6">
    <source>
        <dbReference type="PROSITE" id="PS50928"/>
    </source>
</evidence>
<dbReference type="PROSITE" id="PS50928">
    <property type="entry name" value="ABC_TM1"/>
    <property type="match status" value="1"/>
</dbReference>
<dbReference type="EMBL" id="FRDI01000003">
    <property type="protein sequence ID" value="SHN53884.1"/>
    <property type="molecule type" value="Genomic_DNA"/>
</dbReference>
<feature type="transmembrane region" description="Helical" evidence="5">
    <location>
        <begin position="200"/>
        <end position="224"/>
    </location>
</feature>
<evidence type="ECO:0000313" key="7">
    <source>
        <dbReference type="EMBL" id="SHN53884.1"/>
    </source>
</evidence>